<dbReference type="EMBL" id="BGZK01002131">
    <property type="protein sequence ID" value="GBP90994.1"/>
    <property type="molecule type" value="Genomic_DNA"/>
</dbReference>
<evidence type="ECO:0000313" key="3">
    <source>
        <dbReference type="EMBL" id="GBP90994.1"/>
    </source>
</evidence>
<organism evidence="3 4">
    <name type="scientific">Eumeta variegata</name>
    <name type="common">Bagworm moth</name>
    <name type="synonym">Eumeta japonica</name>
    <dbReference type="NCBI Taxonomy" id="151549"/>
    <lineage>
        <taxon>Eukaryota</taxon>
        <taxon>Metazoa</taxon>
        <taxon>Ecdysozoa</taxon>
        <taxon>Arthropoda</taxon>
        <taxon>Hexapoda</taxon>
        <taxon>Insecta</taxon>
        <taxon>Pterygota</taxon>
        <taxon>Neoptera</taxon>
        <taxon>Endopterygota</taxon>
        <taxon>Lepidoptera</taxon>
        <taxon>Glossata</taxon>
        <taxon>Ditrysia</taxon>
        <taxon>Tineoidea</taxon>
        <taxon>Psychidae</taxon>
        <taxon>Oiketicinae</taxon>
        <taxon>Eumeta</taxon>
    </lineage>
</organism>
<name>A0A4C1ZV65_EUMVA</name>
<comment type="caution">
    <text evidence="3">The sequence shown here is derived from an EMBL/GenBank/DDBJ whole genome shotgun (WGS) entry which is preliminary data.</text>
</comment>
<accession>A0A4C1ZV65</accession>
<feature type="transmembrane region" description="Helical" evidence="2">
    <location>
        <begin position="157"/>
        <end position="176"/>
    </location>
</feature>
<dbReference type="AlphaFoldDB" id="A0A4C1ZV65"/>
<evidence type="ECO:0000256" key="2">
    <source>
        <dbReference type="SAM" id="Phobius"/>
    </source>
</evidence>
<keyword evidence="2" id="KW-0812">Transmembrane</keyword>
<evidence type="ECO:0000256" key="1">
    <source>
        <dbReference type="SAM" id="MobiDB-lite"/>
    </source>
</evidence>
<evidence type="ECO:0000313" key="4">
    <source>
        <dbReference type="Proteomes" id="UP000299102"/>
    </source>
</evidence>
<feature type="region of interest" description="Disordered" evidence="1">
    <location>
        <begin position="112"/>
        <end position="141"/>
    </location>
</feature>
<reference evidence="3 4" key="1">
    <citation type="journal article" date="2019" name="Commun. Biol.">
        <title>The bagworm genome reveals a unique fibroin gene that provides high tensile strength.</title>
        <authorList>
            <person name="Kono N."/>
            <person name="Nakamura H."/>
            <person name="Ohtoshi R."/>
            <person name="Tomita M."/>
            <person name="Numata K."/>
            <person name="Arakawa K."/>
        </authorList>
    </citation>
    <scope>NUCLEOTIDE SEQUENCE [LARGE SCALE GENOMIC DNA]</scope>
</reference>
<gene>
    <name evidence="3" type="ORF">EVAR_66127_1</name>
</gene>
<keyword evidence="4" id="KW-1185">Reference proteome</keyword>
<keyword evidence="2" id="KW-0472">Membrane</keyword>
<protein>
    <submittedName>
        <fullName evidence="3">Uncharacterized protein</fullName>
    </submittedName>
</protein>
<dbReference type="Proteomes" id="UP000299102">
    <property type="component" value="Unassembled WGS sequence"/>
</dbReference>
<proteinExistence type="predicted"/>
<sequence>MAGGAEWIGLARRADTSDETARHLARTPRAPADNSFWRRLCGRGRNFLSSRDRSARHKILCKETSHRSTDEAGGALNLIMVILFSTMRFKKVDLDLRSRKINVATVRRLRTSDRTLSHQSRSTAMGDDPVPGRDDGSRCKASSCSTRRLQEIPIGKYISLLVTAFLYTVAACVVGIKERAVRRK</sequence>
<keyword evidence="2" id="KW-1133">Transmembrane helix</keyword>